<evidence type="ECO:0000313" key="3">
    <source>
        <dbReference type="EMBL" id="CAI6354848.1"/>
    </source>
</evidence>
<comment type="caution">
    <text evidence="3">The sequence shown here is derived from an EMBL/GenBank/DDBJ whole genome shotgun (WGS) entry which is preliminary data.</text>
</comment>
<accession>A0AAV0WGE2</accession>
<gene>
    <name evidence="3" type="ORF">MEUPH1_LOCUS10783</name>
</gene>
<name>A0AAV0WGE2_9HEMI</name>
<feature type="region of interest" description="Disordered" evidence="1">
    <location>
        <begin position="101"/>
        <end position="124"/>
    </location>
</feature>
<organism evidence="3 4">
    <name type="scientific">Macrosiphum euphorbiae</name>
    <name type="common">potato aphid</name>
    <dbReference type="NCBI Taxonomy" id="13131"/>
    <lineage>
        <taxon>Eukaryota</taxon>
        <taxon>Metazoa</taxon>
        <taxon>Ecdysozoa</taxon>
        <taxon>Arthropoda</taxon>
        <taxon>Hexapoda</taxon>
        <taxon>Insecta</taxon>
        <taxon>Pterygota</taxon>
        <taxon>Neoptera</taxon>
        <taxon>Paraneoptera</taxon>
        <taxon>Hemiptera</taxon>
        <taxon>Sternorrhyncha</taxon>
        <taxon>Aphidomorpha</taxon>
        <taxon>Aphidoidea</taxon>
        <taxon>Aphididae</taxon>
        <taxon>Macrosiphini</taxon>
        <taxon>Macrosiphum</taxon>
    </lineage>
</organism>
<evidence type="ECO:0000313" key="4">
    <source>
        <dbReference type="Proteomes" id="UP001160148"/>
    </source>
</evidence>
<reference evidence="3 4" key="1">
    <citation type="submission" date="2023-01" db="EMBL/GenBank/DDBJ databases">
        <authorList>
            <person name="Whitehead M."/>
        </authorList>
    </citation>
    <scope>NUCLEOTIDE SEQUENCE [LARGE SCALE GENOMIC DNA]</scope>
</reference>
<evidence type="ECO:0000256" key="1">
    <source>
        <dbReference type="SAM" id="MobiDB-lite"/>
    </source>
</evidence>
<keyword evidence="2" id="KW-0732">Signal</keyword>
<feature type="region of interest" description="Disordered" evidence="1">
    <location>
        <begin position="192"/>
        <end position="214"/>
    </location>
</feature>
<keyword evidence="4" id="KW-1185">Reference proteome</keyword>
<feature type="signal peptide" evidence="2">
    <location>
        <begin position="1"/>
        <end position="17"/>
    </location>
</feature>
<sequence length="214" mass="22245">MAAIIVASLLWLPSADCIGRTTTVDAGSAEVESATESATETAASVATRRTSPAGQFSVNMILPFSKSTIRYSYTEPTALASSVRIPVQTMDVDQAHSMSVSPYGCDTANNSRGSGGQRKRKRARWKTTAALPAAADDEQSDSVVTRMQTNTVVPLPGYPTAQSGQGVVFEAAAEQLDQLYTVSRLASTVSGIGDNAEASGEGGTTDAAEDSTVK</sequence>
<protein>
    <submittedName>
        <fullName evidence="3">Uncharacterized protein</fullName>
    </submittedName>
</protein>
<dbReference type="Proteomes" id="UP001160148">
    <property type="component" value="Unassembled WGS sequence"/>
</dbReference>
<feature type="chain" id="PRO_5043852520" evidence="2">
    <location>
        <begin position="18"/>
        <end position="214"/>
    </location>
</feature>
<dbReference type="AlphaFoldDB" id="A0AAV0WGE2"/>
<proteinExistence type="predicted"/>
<evidence type="ECO:0000256" key="2">
    <source>
        <dbReference type="SAM" id="SignalP"/>
    </source>
</evidence>
<dbReference type="EMBL" id="CARXXK010000002">
    <property type="protein sequence ID" value="CAI6354848.1"/>
    <property type="molecule type" value="Genomic_DNA"/>
</dbReference>